<evidence type="ECO:0000259" key="4">
    <source>
        <dbReference type="Pfam" id="PF05057"/>
    </source>
</evidence>
<evidence type="ECO:0000256" key="2">
    <source>
        <dbReference type="ARBA" id="ARBA00022963"/>
    </source>
</evidence>
<dbReference type="GeneID" id="5545912"/>
<dbReference type="FunCoup" id="A7TJA3">
    <property type="interactions" value="19"/>
</dbReference>
<dbReference type="PANTHER" id="PTHR12482">
    <property type="entry name" value="LIPASE ROG1-RELATED-RELATED"/>
    <property type="match status" value="1"/>
</dbReference>
<gene>
    <name evidence="5" type="ORF">Kpol_1004p47</name>
</gene>
<comment type="similarity">
    <text evidence="1">Belongs to the putative lipase ROG1 family.</text>
</comment>
<dbReference type="eggNOG" id="KOG4372">
    <property type="taxonomic scope" value="Eukaryota"/>
</dbReference>
<dbReference type="Proteomes" id="UP000000267">
    <property type="component" value="Unassembled WGS sequence"/>
</dbReference>
<dbReference type="Pfam" id="PF05057">
    <property type="entry name" value="DUF676"/>
    <property type="match status" value="1"/>
</dbReference>
<dbReference type="OMA" id="FSNIGCD"/>
<dbReference type="InterPro" id="IPR016445">
    <property type="entry name" value="Rog1_fam"/>
</dbReference>
<accession>A7TJA3</accession>
<keyword evidence="2" id="KW-0442">Lipid degradation</keyword>
<organism evidence="6">
    <name type="scientific">Vanderwaltozyma polyspora (strain ATCC 22028 / DSM 70294 / BCRC 21397 / CBS 2163 / NBRC 10782 / NRRL Y-8283 / UCD 57-17)</name>
    <name type="common">Kluyveromyces polysporus</name>
    <dbReference type="NCBI Taxonomy" id="436907"/>
    <lineage>
        <taxon>Eukaryota</taxon>
        <taxon>Fungi</taxon>
        <taxon>Dikarya</taxon>
        <taxon>Ascomycota</taxon>
        <taxon>Saccharomycotina</taxon>
        <taxon>Saccharomycetes</taxon>
        <taxon>Saccharomycetales</taxon>
        <taxon>Saccharomycetaceae</taxon>
        <taxon>Vanderwaltozyma</taxon>
    </lineage>
</organism>
<dbReference type="InterPro" id="IPR029058">
    <property type="entry name" value="AB_hydrolase_fold"/>
</dbReference>
<dbReference type="SUPFAM" id="SSF53474">
    <property type="entry name" value="alpha/beta-Hydrolases"/>
    <property type="match status" value="1"/>
</dbReference>
<name>A7TJA3_VANPO</name>
<dbReference type="RefSeq" id="XP_001645530.1">
    <property type="nucleotide sequence ID" value="XM_001645480.1"/>
</dbReference>
<dbReference type="STRING" id="436907.A7TJA3"/>
<dbReference type="PIRSF" id="PIRSF005412">
    <property type="entry name" value="UCP005412_abhydr"/>
    <property type="match status" value="1"/>
</dbReference>
<dbReference type="InParanoid" id="A7TJA3"/>
<evidence type="ECO:0000313" key="5">
    <source>
        <dbReference type="EMBL" id="EDO17672.1"/>
    </source>
</evidence>
<dbReference type="AlphaFoldDB" id="A7TJA3"/>
<dbReference type="GO" id="GO:0016042">
    <property type="term" value="P:lipid catabolic process"/>
    <property type="evidence" value="ECO:0007669"/>
    <property type="project" value="UniProtKB-KW"/>
</dbReference>
<feature type="region of interest" description="Disordered" evidence="3">
    <location>
        <begin position="467"/>
        <end position="497"/>
    </location>
</feature>
<keyword evidence="6" id="KW-1185">Reference proteome</keyword>
<keyword evidence="2" id="KW-0443">Lipid metabolism</keyword>
<dbReference type="OrthoDB" id="5368485at2759"/>
<evidence type="ECO:0000256" key="3">
    <source>
        <dbReference type="SAM" id="MobiDB-lite"/>
    </source>
</evidence>
<protein>
    <recommendedName>
        <fullName evidence="4">DUF676 domain-containing protein</fullName>
    </recommendedName>
</protein>
<dbReference type="PhylomeDB" id="A7TJA3"/>
<dbReference type="GO" id="GO:0047372">
    <property type="term" value="F:monoacylglycerol lipase activity"/>
    <property type="evidence" value="ECO:0007669"/>
    <property type="project" value="TreeGrafter"/>
</dbReference>
<dbReference type="EMBL" id="DS480400">
    <property type="protein sequence ID" value="EDO17672.1"/>
    <property type="molecule type" value="Genomic_DNA"/>
</dbReference>
<dbReference type="HOGENOM" id="CLU_007367_1_0_1"/>
<dbReference type="KEGG" id="vpo:Kpol_1004p47"/>
<evidence type="ECO:0000313" key="6">
    <source>
        <dbReference type="Proteomes" id="UP000000267"/>
    </source>
</evidence>
<proteinExistence type="inferred from homology"/>
<dbReference type="InterPro" id="IPR044294">
    <property type="entry name" value="Lipase-like"/>
</dbReference>
<dbReference type="InterPro" id="IPR007751">
    <property type="entry name" value="DUF676_lipase-like"/>
</dbReference>
<dbReference type="Gene3D" id="3.40.50.1820">
    <property type="entry name" value="alpha/beta hydrolase"/>
    <property type="match status" value="1"/>
</dbReference>
<reference evidence="5 6" key="1">
    <citation type="journal article" date="2007" name="Proc. Natl. Acad. Sci. U.S.A.">
        <title>Independent sorting-out of thousands of duplicated gene pairs in two yeast species descended from a whole-genome duplication.</title>
        <authorList>
            <person name="Scannell D.R."/>
            <person name="Frank A.C."/>
            <person name="Conant G.C."/>
            <person name="Byrne K.P."/>
            <person name="Woolfit M."/>
            <person name="Wolfe K.H."/>
        </authorList>
    </citation>
    <scope>NUCLEOTIDE SEQUENCE [LARGE SCALE GENOMIC DNA]</scope>
    <source>
        <strain evidence="6">ATCC 22028 / DSM 70294 / BCRC 21397 / CBS 2163 / NBRC 10782 / NRRL Y-8283 / UCD 57-17</strain>
    </source>
</reference>
<evidence type="ECO:0000256" key="1">
    <source>
        <dbReference type="ARBA" id="ARBA00007920"/>
    </source>
</evidence>
<dbReference type="PANTHER" id="PTHR12482:SF20">
    <property type="entry name" value="LIPASE YDR444W-RELATED"/>
    <property type="match status" value="1"/>
</dbReference>
<sequence>MSDKKRLTNNSSSDTSNVSHVIPDYLLAHEVGSLGIGDLVRYKITIDKDKLIEQGIFIDELFVKIKNRESPLLKPVYLTGPYAFYLDIRPHNYHENEVYDEKEDIQFCSDLKPDDSFIGYLVMNKNSKVDDTNCYSWTLDIISQVAVTAIPKLEFSMSLSTVRKFPMRDKRKLKHLDGLDIDKWNTNSLWNLPPKYPKKPVHLVIVTHGIFSNIGCDMLYIKDCIEQTTDGIPEEINPNVVVRGCMDNMGKSAYGVHYLGVNVAKYILKTVDELNQEYKVDKISFIGHSLGGPTQSMAIHYLSVMEPDFFGPNGIKPVNFITLASPYIGVTVDFPKYVTLALDLGALGITGRDLTLKHTPLTSKEGLAFNNHTTLAKNRSRLKLLLEVIPQEPAKPIFERFVHRTLYANVLHDGIVPLRTAALLYLDWHSLAKVRKLRRRLEKSSNPNINPSSQASTNSVTAAVGSLEISSDPSSEDSEEDLNALSRQTSVTGEIPVEKQDKKAALQWMMPQALIHNSRLKQYKRTQTIGDEAGGIEEKFSPPPEASTTLSALSVLTAPDPTQEYIKNPAVRTDAIVHDKIYHPKELPPPHYTDRPILKKVMYPNERINRVQERIARAWQESMSWRKVLVDIKPDSHNNIVVRRRFVNLFGAVAITHLVNEHFGEEACKKYAAMD</sequence>
<feature type="domain" description="DUF676" evidence="4">
    <location>
        <begin position="198"/>
        <end position="420"/>
    </location>
</feature>